<comment type="cofactor">
    <cofactor evidence="1">
        <name>FAD</name>
        <dbReference type="ChEBI" id="CHEBI:57692"/>
    </cofactor>
</comment>
<evidence type="ECO:0000313" key="9">
    <source>
        <dbReference type="Proteomes" id="UP000683000"/>
    </source>
</evidence>
<keyword evidence="9" id="KW-1185">Reference proteome</keyword>
<reference evidence="8" key="1">
    <citation type="submission" date="2021-03" db="EMBL/GenBank/DDBJ databases">
        <title>Evolutionary innovations through gain and loss of genes in the ectomycorrhizal Boletales.</title>
        <authorList>
            <person name="Wu G."/>
            <person name="Miyauchi S."/>
            <person name="Morin E."/>
            <person name="Yang Z.-L."/>
            <person name="Xu J."/>
            <person name="Martin F.M."/>
        </authorList>
    </citation>
    <scope>NUCLEOTIDE SEQUENCE</scope>
    <source>
        <strain evidence="8">BR01</strain>
    </source>
</reference>
<dbReference type="Pfam" id="PF01565">
    <property type="entry name" value="FAD_binding_4"/>
    <property type="match status" value="1"/>
</dbReference>
<dbReference type="PANTHER" id="PTHR42973">
    <property type="entry name" value="BINDING OXIDOREDUCTASE, PUTATIVE (AFU_ORTHOLOGUE AFUA_1G17690)-RELATED"/>
    <property type="match status" value="1"/>
</dbReference>
<comment type="similarity">
    <text evidence="2">Belongs to the oxygen-dependent FAD-linked oxidoreductase family.</text>
</comment>
<evidence type="ECO:0000259" key="7">
    <source>
        <dbReference type="Pfam" id="PF01565"/>
    </source>
</evidence>
<dbReference type="EMBL" id="JAGFBS010000017">
    <property type="protein sequence ID" value="KAG6374632.1"/>
    <property type="molecule type" value="Genomic_DNA"/>
</dbReference>
<dbReference type="SUPFAM" id="SSF56176">
    <property type="entry name" value="FAD-binding/transporter-associated domain-like"/>
    <property type="match status" value="1"/>
</dbReference>
<accession>A0A8I2YPE5</accession>
<dbReference type="GO" id="GO:0016491">
    <property type="term" value="F:oxidoreductase activity"/>
    <property type="evidence" value="ECO:0007669"/>
    <property type="project" value="UniProtKB-KW"/>
</dbReference>
<evidence type="ECO:0000256" key="3">
    <source>
        <dbReference type="ARBA" id="ARBA00022630"/>
    </source>
</evidence>
<keyword evidence="4" id="KW-0274">FAD</keyword>
<evidence type="ECO:0000313" key="8">
    <source>
        <dbReference type="EMBL" id="KAG6374632.1"/>
    </source>
</evidence>
<dbReference type="InterPro" id="IPR036318">
    <property type="entry name" value="FAD-bd_PCMH-like_sf"/>
</dbReference>
<feature type="chain" id="PRO_5034569639" description="FAD linked oxidase N-terminal domain-containing protein" evidence="6">
    <location>
        <begin position="23"/>
        <end position="504"/>
    </location>
</feature>
<dbReference type="Gene3D" id="3.30.465.10">
    <property type="match status" value="1"/>
</dbReference>
<dbReference type="PANTHER" id="PTHR42973:SF39">
    <property type="entry name" value="FAD-BINDING PCMH-TYPE DOMAIN-CONTAINING PROTEIN"/>
    <property type="match status" value="1"/>
</dbReference>
<dbReference type="AlphaFoldDB" id="A0A8I2YPE5"/>
<dbReference type="GO" id="GO:0050660">
    <property type="term" value="F:flavin adenine dinucleotide binding"/>
    <property type="evidence" value="ECO:0007669"/>
    <property type="project" value="InterPro"/>
</dbReference>
<evidence type="ECO:0000256" key="1">
    <source>
        <dbReference type="ARBA" id="ARBA00001974"/>
    </source>
</evidence>
<dbReference type="InterPro" id="IPR016169">
    <property type="entry name" value="FAD-bd_PCMH_sub2"/>
</dbReference>
<dbReference type="Proteomes" id="UP000683000">
    <property type="component" value="Unassembled WGS sequence"/>
</dbReference>
<comment type="caution">
    <text evidence="8">The sequence shown here is derived from an EMBL/GenBank/DDBJ whole genome shotgun (WGS) entry which is preliminary data.</text>
</comment>
<evidence type="ECO:0000256" key="6">
    <source>
        <dbReference type="SAM" id="SignalP"/>
    </source>
</evidence>
<keyword evidence="5" id="KW-0560">Oxidoreductase</keyword>
<dbReference type="OrthoDB" id="9983560at2759"/>
<evidence type="ECO:0000256" key="5">
    <source>
        <dbReference type="ARBA" id="ARBA00023002"/>
    </source>
</evidence>
<organism evidence="8 9">
    <name type="scientific">Boletus reticuloceps</name>
    <dbReference type="NCBI Taxonomy" id="495285"/>
    <lineage>
        <taxon>Eukaryota</taxon>
        <taxon>Fungi</taxon>
        <taxon>Dikarya</taxon>
        <taxon>Basidiomycota</taxon>
        <taxon>Agaricomycotina</taxon>
        <taxon>Agaricomycetes</taxon>
        <taxon>Agaricomycetidae</taxon>
        <taxon>Boletales</taxon>
        <taxon>Boletineae</taxon>
        <taxon>Boletaceae</taxon>
        <taxon>Boletoideae</taxon>
        <taxon>Boletus</taxon>
    </lineage>
</organism>
<keyword evidence="6" id="KW-0732">Signal</keyword>
<protein>
    <recommendedName>
        <fullName evidence="7">FAD linked oxidase N-terminal domain-containing protein</fullName>
    </recommendedName>
</protein>
<name>A0A8I2YPE5_9AGAM</name>
<feature type="signal peptide" evidence="6">
    <location>
        <begin position="1"/>
        <end position="22"/>
    </location>
</feature>
<feature type="domain" description="FAD linked oxidase N-terminal" evidence="7">
    <location>
        <begin position="208"/>
        <end position="279"/>
    </location>
</feature>
<gene>
    <name evidence="8" type="ORF">JVT61DRAFT_3996</name>
</gene>
<evidence type="ECO:0000256" key="4">
    <source>
        <dbReference type="ARBA" id="ARBA00022827"/>
    </source>
</evidence>
<sequence length="504" mass="54003">MPSSSPHLSILLPLCLVAGALAQIPQDPYAIPEFLATETREQAHEASYKNPNYVTLGSPSWPSASSWETLNSTLGGRLQALRPWAAVCYTEDPLYDPDKCKTVLSNYTNEHTRESIASALLWTNWESCGYDNGCELNYSDPQPVSGKHCHQGTTPPYGIAITSAEDASNVVEWAAAHNVKLTIKNTGHDYIGRSSGPSNRLLPPVPALKIGSGTQLETIYPVVEAYNVSAVLGGCLTVGAAGGFIQAGGYSILSPAYGLAVDHLLEVEIVTADGVVRTINAVQDSDLFWAIRGGGAGSWGIIRASLVCCNASSNSSKCCVPDHRAKPLAGLPYPRNQLYRPLGKYQNQIINSGIASTTVFVGGGYSLSFIWPVAKASISQLYPLFDELRALSSNYTIISNVTHDYPTLTAAIEQNVSPSADAVSFYGGSTELASRFVPRSMLEDAQSIQIVAEAIWEGLQIVMAPLKDHPAGVFEKQVGAILFGDMPAATKATRQRDRREPGIL</sequence>
<proteinExistence type="inferred from homology"/>
<dbReference type="InterPro" id="IPR006094">
    <property type="entry name" value="Oxid_FAD_bind_N"/>
</dbReference>
<dbReference type="InterPro" id="IPR050416">
    <property type="entry name" value="FAD-linked_Oxidoreductase"/>
</dbReference>
<keyword evidence="3" id="KW-0285">Flavoprotein</keyword>
<evidence type="ECO:0000256" key="2">
    <source>
        <dbReference type="ARBA" id="ARBA00005466"/>
    </source>
</evidence>